<dbReference type="SUPFAM" id="SSF54593">
    <property type="entry name" value="Glyoxalase/Bleomycin resistance protein/Dihydroxybiphenyl dioxygenase"/>
    <property type="match status" value="1"/>
</dbReference>
<dbReference type="InterPro" id="IPR029068">
    <property type="entry name" value="Glyas_Bleomycin-R_OHBP_Dase"/>
</dbReference>
<dbReference type="Pfam" id="PF18029">
    <property type="entry name" value="Glyoxalase_6"/>
    <property type="match status" value="1"/>
</dbReference>
<evidence type="ECO:0000313" key="3">
    <source>
        <dbReference type="Proteomes" id="UP000193964"/>
    </source>
</evidence>
<reference evidence="2 3" key="1">
    <citation type="submission" date="2016-01" db="EMBL/GenBank/DDBJ databases">
        <title>The new phylogeny of the genus Mycobacterium.</title>
        <authorList>
            <person name="Tarcisio F."/>
            <person name="Conor M."/>
            <person name="Antonella G."/>
            <person name="Elisabetta G."/>
            <person name="Giulia F.S."/>
            <person name="Sara T."/>
            <person name="Anna F."/>
            <person name="Clotilde B."/>
            <person name="Roberto B."/>
            <person name="Veronica D.S."/>
            <person name="Fabio R."/>
            <person name="Monica P."/>
            <person name="Olivier J."/>
            <person name="Enrico T."/>
            <person name="Nicola S."/>
        </authorList>
    </citation>
    <scope>NUCLEOTIDE SEQUENCE [LARGE SCALE GENOMIC DNA]</scope>
    <source>
        <strain evidence="2 3">ATCC 700010</strain>
    </source>
</reference>
<comment type="caution">
    <text evidence="2">The sequence shown here is derived from an EMBL/GenBank/DDBJ whole genome shotgun (WGS) entry which is preliminary data.</text>
</comment>
<dbReference type="Gene3D" id="3.10.180.10">
    <property type="entry name" value="2,3-Dihydroxybiphenyl 1,2-Dioxygenase, domain 1"/>
    <property type="match status" value="1"/>
</dbReference>
<name>A0A1X2F3A1_9MYCO</name>
<organism evidence="2 3">
    <name type="scientific">Mycolicibacterium wolinskyi</name>
    <dbReference type="NCBI Taxonomy" id="59750"/>
    <lineage>
        <taxon>Bacteria</taxon>
        <taxon>Bacillati</taxon>
        <taxon>Actinomycetota</taxon>
        <taxon>Actinomycetes</taxon>
        <taxon>Mycobacteriales</taxon>
        <taxon>Mycobacteriaceae</taxon>
        <taxon>Mycolicibacterium</taxon>
    </lineage>
</organism>
<proteinExistence type="predicted"/>
<sequence length="120" mass="12517">MQMAHVTRASIGNVMYPVADVVAAAEFYHRALTLPVKFVDGVRFAMLDAGTPLALAGPGEDLAGTSIVASFNVIDVNASLEAMLDAGGTLRVAPSAGPHETRAVAEDPWGNAFVLYTSRS</sequence>
<protein>
    <recommendedName>
        <fullName evidence="1">VOC domain-containing protein</fullName>
    </recommendedName>
</protein>
<dbReference type="OrthoDB" id="8965356at2"/>
<gene>
    <name evidence="2" type="ORF">AWC31_31615</name>
</gene>
<evidence type="ECO:0000313" key="2">
    <source>
        <dbReference type="EMBL" id="ORX12519.1"/>
    </source>
</evidence>
<dbReference type="EMBL" id="LQQA01000029">
    <property type="protein sequence ID" value="ORX12519.1"/>
    <property type="molecule type" value="Genomic_DNA"/>
</dbReference>
<dbReference type="AlphaFoldDB" id="A0A1X2F3A1"/>
<dbReference type="PANTHER" id="PTHR33993">
    <property type="entry name" value="GLYOXALASE-RELATED"/>
    <property type="match status" value="1"/>
</dbReference>
<evidence type="ECO:0000259" key="1">
    <source>
        <dbReference type="PROSITE" id="PS51819"/>
    </source>
</evidence>
<dbReference type="InterPro" id="IPR052164">
    <property type="entry name" value="Anthracycline_SecMetBiosynth"/>
</dbReference>
<dbReference type="InterPro" id="IPR037523">
    <property type="entry name" value="VOC_core"/>
</dbReference>
<feature type="domain" description="VOC" evidence="1">
    <location>
        <begin position="10"/>
        <end position="118"/>
    </location>
</feature>
<dbReference type="InterPro" id="IPR041581">
    <property type="entry name" value="Glyoxalase_6"/>
</dbReference>
<dbReference type="PROSITE" id="PS51819">
    <property type="entry name" value="VOC"/>
    <property type="match status" value="1"/>
</dbReference>
<accession>A0A1X2F3A1</accession>
<dbReference type="Proteomes" id="UP000193964">
    <property type="component" value="Unassembled WGS sequence"/>
</dbReference>